<feature type="signal peptide" evidence="14">
    <location>
        <begin position="1"/>
        <end position="27"/>
    </location>
</feature>
<dbReference type="InterPro" id="IPR023997">
    <property type="entry name" value="TonB-dep_OMP_SusC/RagA_CS"/>
</dbReference>
<dbReference type="InterPro" id="IPR023996">
    <property type="entry name" value="TonB-dep_OMP_SusC/RagA"/>
</dbReference>
<dbReference type="PROSITE" id="PS52016">
    <property type="entry name" value="TONB_DEPENDENT_REC_3"/>
    <property type="match status" value="1"/>
</dbReference>
<dbReference type="InterPro" id="IPR037066">
    <property type="entry name" value="Plug_dom_sf"/>
</dbReference>
<dbReference type="NCBIfam" id="TIGR04056">
    <property type="entry name" value="OMP_RagA_SusC"/>
    <property type="match status" value="1"/>
</dbReference>
<dbReference type="GO" id="GO:0015344">
    <property type="term" value="F:siderophore uptake transmembrane transporter activity"/>
    <property type="evidence" value="ECO:0007669"/>
    <property type="project" value="TreeGrafter"/>
</dbReference>
<keyword evidence="3 12" id="KW-1134">Transmembrane beta strand</keyword>
<evidence type="ECO:0000256" key="13">
    <source>
        <dbReference type="RuleBase" id="RU003357"/>
    </source>
</evidence>
<evidence type="ECO:0000256" key="1">
    <source>
        <dbReference type="ARBA" id="ARBA00004571"/>
    </source>
</evidence>
<dbReference type="NCBIfam" id="TIGR04057">
    <property type="entry name" value="SusC_RagA_signa"/>
    <property type="match status" value="1"/>
</dbReference>
<evidence type="ECO:0000256" key="8">
    <source>
        <dbReference type="ARBA" id="ARBA00023065"/>
    </source>
</evidence>
<dbReference type="InterPro" id="IPR000531">
    <property type="entry name" value="Beta-barrel_TonB"/>
</dbReference>
<dbReference type="SUPFAM" id="SSF49464">
    <property type="entry name" value="Carboxypeptidase regulatory domain-like"/>
    <property type="match status" value="1"/>
</dbReference>
<evidence type="ECO:0000256" key="3">
    <source>
        <dbReference type="ARBA" id="ARBA00022452"/>
    </source>
</evidence>
<organism evidence="17 18">
    <name type="scientific">Paludibacter jiangxiensis</name>
    <dbReference type="NCBI Taxonomy" id="681398"/>
    <lineage>
        <taxon>Bacteria</taxon>
        <taxon>Pseudomonadati</taxon>
        <taxon>Bacteroidota</taxon>
        <taxon>Bacteroidia</taxon>
        <taxon>Bacteroidales</taxon>
        <taxon>Paludibacteraceae</taxon>
        <taxon>Paludibacter</taxon>
    </lineage>
</organism>
<evidence type="ECO:0000256" key="7">
    <source>
        <dbReference type="ARBA" id="ARBA00023004"/>
    </source>
</evidence>
<evidence type="ECO:0000256" key="2">
    <source>
        <dbReference type="ARBA" id="ARBA00022448"/>
    </source>
</evidence>
<dbReference type="Proteomes" id="UP000076586">
    <property type="component" value="Unassembled WGS sequence"/>
</dbReference>
<keyword evidence="7" id="KW-0408">Iron</keyword>
<evidence type="ECO:0000259" key="16">
    <source>
        <dbReference type="Pfam" id="PF07715"/>
    </source>
</evidence>
<evidence type="ECO:0000256" key="14">
    <source>
        <dbReference type="SAM" id="SignalP"/>
    </source>
</evidence>
<dbReference type="Pfam" id="PF13715">
    <property type="entry name" value="CarbopepD_reg_2"/>
    <property type="match status" value="1"/>
</dbReference>
<dbReference type="InterPro" id="IPR036942">
    <property type="entry name" value="Beta-barrel_TonB_sf"/>
</dbReference>
<dbReference type="PANTHER" id="PTHR32552:SF68">
    <property type="entry name" value="FERRICHROME OUTER MEMBRANE TRANSPORTER_PHAGE RECEPTOR"/>
    <property type="match status" value="1"/>
</dbReference>
<keyword evidence="11 12" id="KW-0998">Cell outer membrane</keyword>
<dbReference type="GO" id="GO:0009279">
    <property type="term" value="C:cell outer membrane"/>
    <property type="evidence" value="ECO:0007669"/>
    <property type="project" value="UniProtKB-SubCell"/>
</dbReference>
<dbReference type="InterPro" id="IPR039426">
    <property type="entry name" value="TonB-dep_rcpt-like"/>
</dbReference>
<evidence type="ECO:0000259" key="15">
    <source>
        <dbReference type="Pfam" id="PF00593"/>
    </source>
</evidence>
<dbReference type="PANTHER" id="PTHR32552">
    <property type="entry name" value="FERRICHROME IRON RECEPTOR-RELATED"/>
    <property type="match status" value="1"/>
</dbReference>
<dbReference type="SUPFAM" id="SSF56935">
    <property type="entry name" value="Porins"/>
    <property type="match status" value="1"/>
</dbReference>
<evidence type="ECO:0000313" key="18">
    <source>
        <dbReference type="Proteomes" id="UP000076586"/>
    </source>
</evidence>
<dbReference type="AlphaFoldDB" id="A0A161L813"/>
<comment type="subcellular location">
    <subcellularLocation>
        <location evidence="1 12">Cell outer membrane</location>
        <topology evidence="1 12">Multi-pass membrane protein</topology>
    </subcellularLocation>
</comment>
<evidence type="ECO:0000313" key="17">
    <source>
        <dbReference type="EMBL" id="GAT63064.1"/>
    </source>
</evidence>
<evidence type="ECO:0000256" key="4">
    <source>
        <dbReference type="ARBA" id="ARBA00022496"/>
    </source>
</evidence>
<dbReference type="Pfam" id="PF07715">
    <property type="entry name" value="Plug"/>
    <property type="match status" value="1"/>
</dbReference>
<evidence type="ECO:0000256" key="6">
    <source>
        <dbReference type="ARBA" id="ARBA00022729"/>
    </source>
</evidence>
<proteinExistence type="inferred from homology"/>
<sequence>MCKMRLLKNRMRLGLILMAFMPVMIYAQSVVKGKVTDTKGEPLIGATIAVKGTGEGSVTDANGEFSFKTKKTLTAKNMVVFSYVGYKTREQVYANGTINIKLDEDSKQLNDVVVTALGIKREEKGLGYSTRTVQGDQITGSMPSNWSSALSGKVAGLNLYSAGGPLSSSRISLRGDVSLNPEGNSALVVVDGVPMSSPLTNPGVAYGAGSAAELSVDYGNGFSDINPEDIESIQVLKGASAAALYGSRAANGVIMVTTKSGNRDKKGIGVSFSSNISMEDVMRWPDYQYEFGQGTPSNIGKTGTIYAGQQYYSYGTAPDGNASTSGTSSAFGPRFDANQSYYQFDPVTQTRATTATPWVAYKDNRKGLFQNGYTLTNSVAIDGKGDKGSMRASLTYTKNEWILPNTGFERLVASFSGQQQVSRVLKISAKSSYTYRQSDNIPAVGYNSNSISYFLIFQNPNVNLDWLRPMWRTGQEKVKQLQPYSTFIGNPYVTLYENVNPSEKHSNTTSLSANLQLSRKLELMVRSGIQLSAEMCEQHRAVSDVVYPNGYFKKQNILNYELNSDALLSYHDSFTNGVHMNVSGGGNMMYQYYDMLSAAVNGLITPGVYMLANGASNPFVSTVIKKKAINSVYYTANFDYKNRLFLDITGRNDWSSTLPKNSRSFFYPSVSTSALMNELFTLPTQISYLKLRASWAQVGNDADPYKTSPYYTTSAFAGSVTMPTTLYNQNFKPEISTNFETGIDFRMFKNRVGLDLTFYYNRTKNQILDAPMDPTTGYSRATINSGNVRNRGIEVELNATPVQTRSFQWKSTVTWSKNQNKILALAAGSDENQLISSIGSASIIGKVGGTTGDLWGYKLVRNPNGDVIIGSNGLPVRSAQIEYVGCAYPSWKGGFYNEFTYKNVKFSFLLDGQLGGLVYSHSFYKMVEQGKLAYTLNGRLPGTSYYIGSDDPRIKNNPSLFQLGGYYMVAKGVVQNADGSYSPNTTMVTVGSFYPEYNRMDNVETNSFSATYVKLREARVEFNLSKKLLSATPFTKASIAFYGRNLLCISHYPMFDPETVALNGSALVPGIETGSLPTTRSFGANINISF</sequence>
<keyword evidence="4" id="KW-0410">Iron transport</keyword>
<evidence type="ECO:0000256" key="9">
    <source>
        <dbReference type="ARBA" id="ARBA00023077"/>
    </source>
</evidence>
<dbReference type="InterPro" id="IPR008969">
    <property type="entry name" value="CarboxyPept-like_regulatory"/>
</dbReference>
<evidence type="ECO:0000256" key="10">
    <source>
        <dbReference type="ARBA" id="ARBA00023136"/>
    </source>
</evidence>
<dbReference type="Gene3D" id="2.40.170.20">
    <property type="entry name" value="TonB-dependent receptor, beta-barrel domain"/>
    <property type="match status" value="1"/>
</dbReference>
<comment type="similarity">
    <text evidence="12 13">Belongs to the TonB-dependent receptor family.</text>
</comment>
<comment type="caution">
    <text evidence="17">The sequence shown here is derived from an EMBL/GenBank/DDBJ whole genome shotgun (WGS) entry which is preliminary data.</text>
</comment>
<keyword evidence="10 12" id="KW-0472">Membrane</keyword>
<keyword evidence="8" id="KW-0406">Ion transport</keyword>
<reference evidence="18" key="2">
    <citation type="journal article" date="2017" name="Genome Announc.">
        <title>Draft genome sequence of Paludibacter jiangxiensis NM7(T), a propionate-producing fermentative bacterium.</title>
        <authorList>
            <person name="Qiu Y.-L."/>
            <person name="Tourlousse D.M."/>
            <person name="Matsuura N."/>
            <person name="Ohashi A."/>
            <person name="Sekiguchi Y."/>
        </authorList>
    </citation>
    <scope>NUCLEOTIDE SEQUENCE [LARGE SCALE GENOMIC DNA]</scope>
    <source>
        <strain evidence="18">NM7</strain>
    </source>
</reference>
<reference evidence="18" key="1">
    <citation type="submission" date="2016-04" db="EMBL/GenBank/DDBJ databases">
        <title>Draft genome sequence of Paludibacter jiangxiensis strain NM7.</title>
        <authorList>
            <person name="Qiu Y."/>
            <person name="Matsuura N."/>
            <person name="Ohashi A."/>
            <person name="Tourlousse M.D."/>
            <person name="Sekiguchi Y."/>
        </authorList>
    </citation>
    <scope>NUCLEOTIDE SEQUENCE [LARGE SCALE GENOMIC DNA]</scope>
    <source>
        <strain evidence="18">NM7</strain>
    </source>
</reference>
<feature type="domain" description="TonB-dependent receptor-like beta-barrel" evidence="15">
    <location>
        <begin position="470"/>
        <end position="833"/>
    </location>
</feature>
<dbReference type="STRING" id="681398.PJIAN_3376"/>
<protein>
    <submittedName>
        <fullName evidence="17">TonB-linked outer membrane protein, SusC/RagA family</fullName>
    </submittedName>
</protein>
<dbReference type="Gene3D" id="2.60.40.1120">
    <property type="entry name" value="Carboxypeptidase-like, regulatory domain"/>
    <property type="match status" value="1"/>
</dbReference>
<evidence type="ECO:0000256" key="12">
    <source>
        <dbReference type="PROSITE-ProRule" id="PRU01360"/>
    </source>
</evidence>
<dbReference type="EMBL" id="BDCR01000003">
    <property type="protein sequence ID" value="GAT63064.1"/>
    <property type="molecule type" value="Genomic_DNA"/>
</dbReference>
<dbReference type="Pfam" id="PF00593">
    <property type="entry name" value="TonB_dep_Rec_b-barrel"/>
    <property type="match status" value="1"/>
</dbReference>
<feature type="chain" id="PRO_5007823715" evidence="14">
    <location>
        <begin position="28"/>
        <end position="1090"/>
    </location>
</feature>
<evidence type="ECO:0000256" key="5">
    <source>
        <dbReference type="ARBA" id="ARBA00022692"/>
    </source>
</evidence>
<keyword evidence="18" id="KW-1185">Reference proteome</keyword>
<keyword evidence="9 13" id="KW-0798">TonB box</keyword>
<dbReference type="InterPro" id="IPR012910">
    <property type="entry name" value="Plug_dom"/>
</dbReference>
<feature type="domain" description="TonB-dependent receptor plug" evidence="16">
    <location>
        <begin position="128"/>
        <end position="253"/>
    </location>
</feature>
<keyword evidence="5 12" id="KW-0812">Transmembrane</keyword>
<dbReference type="Gene3D" id="2.170.130.10">
    <property type="entry name" value="TonB-dependent receptor, plug domain"/>
    <property type="match status" value="1"/>
</dbReference>
<gene>
    <name evidence="17" type="ORF">PJIAN_3376</name>
</gene>
<name>A0A161L813_9BACT</name>
<keyword evidence="6 14" id="KW-0732">Signal</keyword>
<keyword evidence="2 12" id="KW-0813">Transport</keyword>
<accession>A0A161L813</accession>
<evidence type="ECO:0000256" key="11">
    <source>
        <dbReference type="ARBA" id="ARBA00023237"/>
    </source>
</evidence>